<dbReference type="EMBL" id="LN515531">
    <property type="protein sequence ID" value="CEA13973.1"/>
    <property type="molecule type" value="Genomic_DNA"/>
</dbReference>
<feature type="transmembrane region" description="Helical" evidence="1">
    <location>
        <begin position="41"/>
        <end position="60"/>
    </location>
</feature>
<dbReference type="KEGG" id="mfi:DSM1535_1647"/>
<proteinExistence type="predicted"/>
<reference evidence="2" key="1">
    <citation type="submission" date="2014-08" db="EMBL/GenBank/DDBJ databases">
        <authorList>
            <person name="Wibberg D."/>
        </authorList>
    </citation>
    <scope>NUCLEOTIDE SEQUENCE</scope>
</reference>
<accession>A0A090I3V2</accession>
<gene>
    <name evidence="2" type="ORF">DSM1535_1647</name>
</gene>
<keyword evidence="1" id="KW-0812">Transmembrane</keyword>
<dbReference type="AlphaFoldDB" id="A0A090I3V2"/>
<sequence length="63" mass="6513">MDYDTSVFALVTITANPTDASSVNAATTSTRNTVAMQNTGIPLVGMILALLLLMGGLVSARKI</sequence>
<keyword evidence="1" id="KW-0472">Membrane</keyword>
<organism evidence="2">
    <name type="scientific">Methanobacterium formicicum</name>
    <dbReference type="NCBI Taxonomy" id="2162"/>
    <lineage>
        <taxon>Archaea</taxon>
        <taxon>Methanobacteriati</taxon>
        <taxon>Methanobacteriota</taxon>
        <taxon>Methanomada group</taxon>
        <taxon>Methanobacteria</taxon>
        <taxon>Methanobacteriales</taxon>
        <taxon>Methanobacteriaceae</taxon>
        <taxon>Methanobacterium</taxon>
    </lineage>
</organism>
<keyword evidence="1" id="KW-1133">Transmembrane helix</keyword>
<evidence type="ECO:0000256" key="1">
    <source>
        <dbReference type="SAM" id="Phobius"/>
    </source>
</evidence>
<dbReference type="PATRIC" id="fig|2162.9.peg.1686"/>
<name>A0A090I3V2_METFO</name>
<protein>
    <submittedName>
        <fullName evidence="2">Uncharacterized protein</fullName>
    </submittedName>
</protein>
<dbReference type="RefSeq" id="WP_048073097.1">
    <property type="nucleotide sequence ID" value="NZ_JARVXG010000014.1"/>
</dbReference>
<evidence type="ECO:0000313" key="2">
    <source>
        <dbReference type="EMBL" id="CEA13973.1"/>
    </source>
</evidence>